<evidence type="ECO:0000259" key="2">
    <source>
        <dbReference type="Pfam" id="PF13193"/>
    </source>
</evidence>
<dbReference type="PANTHER" id="PTHR43767:SF10">
    <property type="entry name" value="SURFACTIN SYNTHASE SUBUNIT 1"/>
    <property type="match status" value="1"/>
</dbReference>
<dbReference type="Proteomes" id="UP000198929">
    <property type="component" value="Unassembled WGS sequence"/>
</dbReference>
<dbReference type="Gene3D" id="3.40.50.980">
    <property type="match status" value="2"/>
</dbReference>
<proteinExistence type="predicted"/>
<sequence length="555" mass="61425">MENQCDRDDFHPERRFYPAEFAHAYRAAGYWNDDTLASLVSDTARAHPEKEAVVGHTTAGLYERFSYRELLTRIRNASAQLAQAGVQPRDRVLVQLPNVTEYMVALFAVFHLGAIPVFTLPAHREAELTHFVKMSQATALITCQKFAGFDFQELACQIKARHPDLTVVVVGDQETVDKDHAWLDCAQVTTPPDSVQQPAQLHPESLAFLQLSGGTTGTPKLIPRTHADYLYSVRESVEICQLGDHTRMLVVLPAAHNFTMSSPGILGAVWAAATVVFARDPSPSTCFKLIEEERISITALVPPLAMTWLATKPKIERDISSLQLLQVGGAKLNEEAARRITPELGCQLQQVFGMAEGLVNYTRRQDDFELTVTSQGRPISPADEVLIVNDVGEPVSLGQRGHLFTRGPYTIRGYIGGVDAGSFTEDGFYRTGDIVRRLPSGHLVVEGRDKDQINRSGEKISAEEIENHLLAYPGVLDVAVVGVPDELRGERSCAFILTEQALTDDLIRDFLRDRGLAIFKIPDQVVLTSTFPTTGVGKLSRKELRRRLLTTLSKD</sequence>
<reference evidence="4" key="1">
    <citation type="submission" date="2016-10" db="EMBL/GenBank/DDBJ databases">
        <authorList>
            <person name="Varghese N."/>
            <person name="Submissions S."/>
        </authorList>
    </citation>
    <scope>NUCLEOTIDE SEQUENCE [LARGE SCALE GENOMIC DNA]</scope>
    <source>
        <strain evidence="4">DSM 20524</strain>
    </source>
</reference>
<dbReference type="InterPro" id="IPR020845">
    <property type="entry name" value="AMP-binding_CS"/>
</dbReference>
<evidence type="ECO:0000313" key="3">
    <source>
        <dbReference type="EMBL" id="SER71387.1"/>
    </source>
</evidence>
<dbReference type="InterPro" id="IPR050237">
    <property type="entry name" value="ATP-dep_AMP-bd_enzyme"/>
</dbReference>
<dbReference type="PROSITE" id="PS00455">
    <property type="entry name" value="AMP_BINDING"/>
    <property type="match status" value="1"/>
</dbReference>
<dbReference type="Gene3D" id="3.30.300.30">
    <property type="match status" value="1"/>
</dbReference>
<dbReference type="EMBL" id="FOGQ01000002">
    <property type="protein sequence ID" value="SER71387.1"/>
    <property type="molecule type" value="Genomic_DNA"/>
</dbReference>
<dbReference type="InterPro" id="IPR025110">
    <property type="entry name" value="AMP-bd_C"/>
</dbReference>
<evidence type="ECO:0000259" key="1">
    <source>
        <dbReference type="Pfam" id="PF00501"/>
    </source>
</evidence>
<dbReference type="STRING" id="1121357.SAMN05661109_00877"/>
<dbReference type="InterPro" id="IPR000873">
    <property type="entry name" value="AMP-dep_synth/lig_dom"/>
</dbReference>
<protein>
    <submittedName>
        <fullName evidence="3">2,3-dihydroxybenzoate-AMP ligase</fullName>
    </submittedName>
</protein>
<organism evidence="3 4">
    <name type="scientific">Corynebacterium cystitidis DSM 20524</name>
    <dbReference type="NCBI Taxonomy" id="1121357"/>
    <lineage>
        <taxon>Bacteria</taxon>
        <taxon>Bacillati</taxon>
        <taxon>Actinomycetota</taxon>
        <taxon>Actinomycetes</taxon>
        <taxon>Mycobacteriales</taxon>
        <taxon>Corynebacteriaceae</taxon>
        <taxon>Corynebacterium</taxon>
    </lineage>
</organism>
<accession>A0A1H9RFH7</accession>
<dbReference type="SUPFAM" id="SSF56801">
    <property type="entry name" value="Acetyl-CoA synthetase-like"/>
    <property type="match status" value="1"/>
</dbReference>
<dbReference type="AlphaFoldDB" id="A0A1H9RFH7"/>
<gene>
    <name evidence="3" type="ORF">SAMN05661109_00877</name>
</gene>
<feature type="domain" description="AMP-binding enzyme C-terminal" evidence="2">
    <location>
        <begin position="464"/>
        <end position="538"/>
    </location>
</feature>
<keyword evidence="3" id="KW-0436">Ligase</keyword>
<dbReference type="Pfam" id="PF13193">
    <property type="entry name" value="AMP-binding_C"/>
    <property type="match status" value="1"/>
</dbReference>
<evidence type="ECO:0000313" key="4">
    <source>
        <dbReference type="Proteomes" id="UP000198929"/>
    </source>
</evidence>
<dbReference type="Gene3D" id="2.30.38.10">
    <property type="entry name" value="Luciferase, Domain 3"/>
    <property type="match status" value="1"/>
</dbReference>
<name>A0A1H9RFH7_9CORY</name>
<feature type="domain" description="AMP-dependent synthetase/ligase" evidence="1">
    <location>
        <begin position="42"/>
        <end position="414"/>
    </location>
</feature>
<dbReference type="PANTHER" id="PTHR43767">
    <property type="entry name" value="LONG-CHAIN-FATTY-ACID--COA LIGASE"/>
    <property type="match status" value="1"/>
</dbReference>
<dbReference type="Pfam" id="PF00501">
    <property type="entry name" value="AMP-binding"/>
    <property type="match status" value="1"/>
</dbReference>
<keyword evidence="4" id="KW-1185">Reference proteome</keyword>
<dbReference type="GO" id="GO:0016877">
    <property type="term" value="F:ligase activity, forming carbon-sulfur bonds"/>
    <property type="evidence" value="ECO:0007669"/>
    <property type="project" value="UniProtKB-ARBA"/>
</dbReference>
<dbReference type="RefSeq" id="WP_092256671.1">
    <property type="nucleotide sequence ID" value="NZ_CP047199.1"/>
</dbReference>
<dbReference type="InterPro" id="IPR045851">
    <property type="entry name" value="AMP-bd_C_sf"/>
</dbReference>